<keyword evidence="1" id="KW-0472">Membrane</keyword>
<protein>
    <submittedName>
        <fullName evidence="2">Uncharacterized protein</fullName>
    </submittedName>
</protein>
<dbReference type="AlphaFoldDB" id="A0A4Q7UGT0"/>
<dbReference type="EMBL" id="SHKK01000001">
    <property type="protein sequence ID" value="RZT80426.1"/>
    <property type="molecule type" value="Genomic_DNA"/>
</dbReference>
<evidence type="ECO:0000313" key="3">
    <source>
        <dbReference type="Proteomes" id="UP000293781"/>
    </source>
</evidence>
<dbReference type="Proteomes" id="UP000293781">
    <property type="component" value="Unassembled WGS sequence"/>
</dbReference>
<proteinExistence type="predicted"/>
<comment type="caution">
    <text evidence="2">The sequence shown here is derived from an EMBL/GenBank/DDBJ whole genome shotgun (WGS) entry which is preliminary data.</text>
</comment>
<organism evidence="2 3">
    <name type="scientific">Micromonospora violae</name>
    <dbReference type="NCBI Taxonomy" id="1278207"/>
    <lineage>
        <taxon>Bacteria</taxon>
        <taxon>Bacillati</taxon>
        <taxon>Actinomycetota</taxon>
        <taxon>Actinomycetes</taxon>
        <taxon>Micromonosporales</taxon>
        <taxon>Micromonosporaceae</taxon>
        <taxon>Micromonospora</taxon>
    </lineage>
</organism>
<evidence type="ECO:0000256" key="1">
    <source>
        <dbReference type="SAM" id="Phobius"/>
    </source>
</evidence>
<gene>
    <name evidence="2" type="ORF">EV382_3675</name>
</gene>
<keyword evidence="3" id="KW-1185">Reference proteome</keyword>
<reference evidence="2 3" key="1">
    <citation type="submission" date="2019-02" db="EMBL/GenBank/DDBJ databases">
        <title>Sequencing the genomes of 1000 actinobacteria strains.</title>
        <authorList>
            <person name="Klenk H.-P."/>
        </authorList>
    </citation>
    <scope>NUCLEOTIDE SEQUENCE [LARGE SCALE GENOMIC DNA]</scope>
    <source>
        <strain evidence="2 3">DSM 45888</strain>
    </source>
</reference>
<sequence length="74" mass="7901">MVIFFVLGLVSFAAHGMGDGGEALIIASIVSGVFFTCFLILFTVYWVGYLLKGHAIWLSEREAEPGGPPAGQQP</sequence>
<keyword evidence="1" id="KW-1133">Transmembrane helix</keyword>
<name>A0A4Q7UGT0_9ACTN</name>
<evidence type="ECO:0000313" key="2">
    <source>
        <dbReference type="EMBL" id="RZT80426.1"/>
    </source>
</evidence>
<keyword evidence="1" id="KW-0812">Transmembrane</keyword>
<feature type="transmembrane region" description="Helical" evidence="1">
    <location>
        <begin position="23"/>
        <end position="51"/>
    </location>
</feature>
<accession>A0A4Q7UGT0</accession>